<evidence type="ECO:0000313" key="4">
    <source>
        <dbReference type="Proteomes" id="UP001185779"/>
    </source>
</evidence>
<protein>
    <submittedName>
        <fullName evidence="3">Acyl-CoA carboxylase subunit epsilon</fullName>
    </submittedName>
</protein>
<dbReference type="Proteomes" id="UP001185922">
    <property type="component" value="Unassembled WGS sequence"/>
</dbReference>
<dbReference type="EMBL" id="JAWLKI010000019">
    <property type="protein sequence ID" value="MDV6308852.1"/>
    <property type="molecule type" value="Genomic_DNA"/>
</dbReference>
<name>A0AAE4U7X9_9ACTN</name>
<accession>A0AAE4U7X9</accession>
<dbReference type="RefSeq" id="WP_006437222.1">
    <property type="nucleotide sequence ID" value="NZ_CP091855.1"/>
</dbReference>
<feature type="compositionally biased region" description="Basic and acidic residues" evidence="1">
    <location>
        <begin position="55"/>
        <end position="69"/>
    </location>
</feature>
<dbReference type="EMBL" id="JAWLKH010000002">
    <property type="protein sequence ID" value="MDV6310803.1"/>
    <property type="molecule type" value="Genomic_DNA"/>
</dbReference>
<dbReference type="GeneID" id="77172208"/>
<feature type="compositionally biased region" description="Polar residues" evidence="1">
    <location>
        <begin position="74"/>
        <end position="83"/>
    </location>
</feature>
<dbReference type="GO" id="GO:0004658">
    <property type="term" value="F:propionyl-CoA carboxylase activity"/>
    <property type="evidence" value="ECO:0007669"/>
    <property type="project" value="InterPro"/>
</dbReference>
<feature type="region of interest" description="Disordered" evidence="1">
    <location>
        <begin position="1"/>
        <end position="30"/>
    </location>
</feature>
<dbReference type="Proteomes" id="UP001185779">
    <property type="component" value="Unassembled WGS sequence"/>
</dbReference>
<sequence length="83" mass="8798">MSESPASEASVNESTEKAAEKPFLTVVNGNPTDEDLAVLVSVLAGAGAGGGEPEPEIRNDWGRPVDRLRPQWGAPSSFTNLRY</sequence>
<evidence type="ECO:0000313" key="3">
    <source>
        <dbReference type="EMBL" id="MDV6310803.1"/>
    </source>
</evidence>
<evidence type="ECO:0000256" key="1">
    <source>
        <dbReference type="SAM" id="MobiDB-lite"/>
    </source>
</evidence>
<dbReference type="InterPro" id="IPR032716">
    <property type="entry name" value="ACC_epsilon"/>
</dbReference>
<comment type="caution">
    <text evidence="3">The sequence shown here is derived from an EMBL/GenBank/DDBJ whole genome shotgun (WGS) entry which is preliminary data.</text>
</comment>
<feature type="region of interest" description="Disordered" evidence="1">
    <location>
        <begin position="46"/>
        <end position="83"/>
    </location>
</feature>
<dbReference type="AlphaFoldDB" id="A0AAE4U7X9"/>
<evidence type="ECO:0000313" key="2">
    <source>
        <dbReference type="EMBL" id="MDV6308852.1"/>
    </source>
</evidence>
<reference evidence="3 4" key="1">
    <citation type="submission" date="2023-10" db="EMBL/GenBank/DDBJ databases">
        <title>Development of a sustainable strategy for remediation of hydrocarbon-contaminated territories based on the waste exchange concept.</title>
        <authorList>
            <person name="Krivoruchko A."/>
        </authorList>
    </citation>
    <scope>NUCLEOTIDE SEQUENCE</scope>
    <source>
        <strain evidence="2 4">IEGM 1266</strain>
        <strain evidence="3">IEGM 1279</strain>
    </source>
</reference>
<organism evidence="3 5">
    <name type="scientific">Gordonia amicalis</name>
    <dbReference type="NCBI Taxonomy" id="89053"/>
    <lineage>
        <taxon>Bacteria</taxon>
        <taxon>Bacillati</taxon>
        <taxon>Actinomycetota</taxon>
        <taxon>Actinomycetes</taxon>
        <taxon>Mycobacteriales</taxon>
        <taxon>Gordoniaceae</taxon>
        <taxon>Gordonia</taxon>
    </lineage>
</organism>
<evidence type="ECO:0000313" key="5">
    <source>
        <dbReference type="Proteomes" id="UP001185922"/>
    </source>
</evidence>
<proteinExistence type="predicted"/>
<gene>
    <name evidence="2" type="ORF">R3P94_16335</name>
    <name evidence="3" type="ORF">R3Q15_02620</name>
</gene>
<dbReference type="Pfam" id="PF13822">
    <property type="entry name" value="ACC_epsilon"/>
    <property type="match status" value="1"/>
</dbReference>
<keyword evidence="4" id="KW-1185">Reference proteome</keyword>
<feature type="compositionally biased region" description="Polar residues" evidence="1">
    <location>
        <begin position="1"/>
        <end position="13"/>
    </location>
</feature>
<dbReference type="GO" id="GO:0003989">
    <property type="term" value="F:acetyl-CoA carboxylase activity"/>
    <property type="evidence" value="ECO:0007669"/>
    <property type="project" value="InterPro"/>
</dbReference>